<reference evidence="2 3" key="1">
    <citation type="submission" date="2015-08" db="EMBL/GenBank/DDBJ databases">
        <title>Ancestral chromatin configuration constrains chromatin evolution on differentiating sex chromosomes in Drosophila.</title>
        <authorList>
            <person name="Zhou Q."/>
            <person name="Bachtrog D."/>
        </authorList>
    </citation>
    <scope>NUCLEOTIDE SEQUENCE [LARGE SCALE GENOMIC DNA]</scope>
    <source>
        <tissue evidence="2">Whole larvae</tissue>
    </source>
</reference>
<dbReference type="Proteomes" id="UP000494163">
    <property type="component" value="Chromosome X"/>
</dbReference>
<dbReference type="InterPro" id="IPR047801">
    <property type="entry name" value="Peptidase_C45"/>
</dbReference>
<dbReference type="InterPro" id="IPR047794">
    <property type="entry name" value="C45_proenzyme-like"/>
</dbReference>
<dbReference type="PANTHER" id="PTHR34180:SF1">
    <property type="entry name" value="BETA-ALANYL-DOPAMINE_CARCININE HYDROLASE"/>
    <property type="match status" value="1"/>
</dbReference>
<dbReference type="Pfam" id="PF03417">
    <property type="entry name" value="AAT"/>
    <property type="match status" value="1"/>
</dbReference>
<evidence type="ECO:0000313" key="2">
    <source>
        <dbReference type="EMBL" id="ALC49190.1"/>
    </source>
</evidence>
<dbReference type="AlphaFoldDB" id="A0A0M4ESC7"/>
<protein>
    <submittedName>
        <fullName evidence="2">T</fullName>
    </submittedName>
</protein>
<gene>
    <name evidence="2" type="ORF">Dbus_chrXg1046</name>
</gene>
<dbReference type="InterPro" id="IPR005079">
    <property type="entry name" value="Peptidase_C45_hydrolase"/>
</dbReference>
<dbReference type="STRING" id="30019.A0A0M4ESC7"/>
<dbReference type="Gene3D" id="1.10.10.2120">
    <property type="match status" value="1"/>
</dbReference>
<dbReference type="Gene3D" id="3.60.60.10">
    <property type="entry name" value="Penicillin V Acylase, Chain A"/>
    <property type="match status" value="1"/>
</dbReference>
<sequence length="391" mass="44213">MSDSMSSGKILPRRQAIPVLYTRGTHYEVGFDMGRTFGSMIKNFLIISLPLNETYLPLYCTPKGRQIYNETLESVKCSFPQYVRELEGVADGAEVEFHKLFLLHLEEILPQALKHQPRSKNQPTGCSSIIVNQNHCRILGHTEDALTETLNHYYFVVAHVVNDKPQGKYNVKEEHFMSLCYAGTLPGYTMSHNQHGLVFSINTISAEVLRSAKTPRQFITRALLATSNVDDAFRVLKDCGIGAANACSINMTFLGDPRQMCYNIEMAPHPERKNESFLSIKEIPLGAHNYHTNQFDRINMDQSNDLMIDSSISRMRTFSTYKPPASEQDVRNMLGDDSDGCHCVWRENGSPDEEVKTIAVGIFDLNGKTFSLYSDNPSRTEPHCKLPLLYK</sequence>
<evidence type="ECO:0000259" key="1">
    <source>
        <dbReference type="Pfam" id="PF03417"/>
    </source>
</evidence>
<dbReference type="NCBIfam" id="NF040521">
    <property type="entry name" value="C45_proenzyme"/>
    <property type="match status" value="1"/>
</dbReference>
<name>A0A0M4ESC7_DROBS</name>
<dbReference type="PANTHER" id="PTHR34180">
    <property type="entry name" value="PEPTIDASE C45"/>
    <property type="match status" value="1"/>
</dbReference>
<keyword evidence="3" id="KW-1185">Reference proteome</keyword>
<dbReference type="OrthoDB" id="189997at2759"/>
<dbReference type="OMA" id="DKYPIYM"/>
<organism evidence="2 3">
    <name type="scientific">Drosophila busckii</name>
    <name type="common">Fruit fly</name>
    <dbReference type="NCBI Taxonomy" id="30019"/>
    <lineage>
        <taxon>Eukaryota</taxon>
        <taxon>Metazoa</taxon>
        <taxon>Ecdysozoa</taxon>
        <taxon>Arthropoda</taxon>
        <taxon>Hexapoda</taxon>
        <taxon>Insecta</taxon>
        <taxon>Pterygota</taxon>
        <taxon>Neoptera</taxon>
        <taxon>Endopterygota</taxon>
        <taxon>Diptera</taxon>
        <taxon>Brachycera</taxon>
        <taxon>Muscomorpha</taxon>
        <taxon>Ephydroidea</taxon>
        <taxon>Drosophilidae</taxon>
        <taxon>Drosophila</taxon>
    </lineage>
</organism>
<accession>A0A0M4ESC7</accession>
<feature type="domain" description="Peptidase C45 hydrolase" evidence="1">
    <location>
        <begin position="131"/>
        <end position="378"/>
    </location>
</feature>
<proteinExistence type="predicted"/>
<evidence type="ECO:0000313" key="3">
    <source>
        <dbReference type="Proteomes" id="UP000494163"/>
    </source>
</evidence>
<dbReference type="EMBL" id="CP012528">
    <property type="protein sequence ID" value="ALC49190.1"/>
    <property type="molecule type" value="Genomic_DNA"/>
</dbReference>
<dbReference type="SMR" id="A0A0M4ESC7"/>